<feature type="compositionally biased region" description="Gly residues" evidence="1">
    <location>
        <begin position="275"/>
        <end position="285"/>
    </location>
</feature>
<feature type="compositionally biased region" description="Gly residues" evidence="1">
    <location>
        <begin position="448"/>
        <end position="457"/>
    </location>
</feature>
<proteinExistence type="predicted"/>
<protein>
    <recommendedName>
        <fullName evidence="5">Large adhesin</fullName>
    </recommendedName>
</protein>
<evidence type="ECO:0000313" key="3">
    <source>
        <dbReference type="EMBL" id="KAB2379938.1"/>
    </source>
</evidence>
<keyword evidence="4" id="KW-1185">Reference proteome</keyword>
<feature type="transmembrane region" description="Helical" evidence="2">
    <location>
        <begin position="6"/>
        <end position="25"/>
    </location>
</feature>
<feature type="compositionally biased region" description="Acidic residues" evidence="1">
    <location>
        <begin position="33"/>
        <end position="42"/>
    </location>
</feature>
<dbReference type="Proteomes" id="UP000483004">
    <property type="component" value="Unassembled WGS sequence"/>
</dbReference>
<evidence type="ECO:0008006" key="5">
    <source>
        <dbReference type="Google" id="ProtNLM"/>
    </source>
</evidence>
<feature type="region of interest" description="Disordered" evidence="1">
    <location>
        <begin position="31"/>
        <end position="631"/>
    </location>
</feature>
<evidence type="ECO:0000313" key="4">
    <source>
        <dbReference type="Proteomes" id="UP000483004"/>
    </source>
</evidence>
<feature type="compositionally biased region" description="Low complexity" evidence="1">
    <location>
        <begin position="356"/>
        <end position="368"/>
    </location>
</feature>
<accession>A0A6L3W084</accession>
<evidence type="ECO:0000256" key="2">
    <source>
        <dbReference type="SAM" id="Phobius"/>
    </source>
</evidence>
<feature type="compositionally biased region" description="Low complexity" evidence="1">
    <location>
        <begin position="155"/>
        <end position="177"/>
    </location>
</feature>
<keyword evidence="2" id="KW-0472">Membrane</keyword>
<feature type="compositionally biased region" description="Pro residues" evidence="1">
    <location>
        <begin position="97"/>
        <end position="108"/>
    </location>
</feature>
<sequence>MTSYIVVFGLIVVVVLVVVLVALGLRASRAGRDDDDWMDDEPQQQPRGRRGVPPPPDDMGVQDDGYGPGYDQGYGSAAPDPGFDRRVAGGPLAAPAPAAPPSPPPPAPGGQASDEMEDDDYWATITFDKPKFPWQHGQEAGEPDPAADPLNGRHAAQQAQATQHVAPPEQQPAVEQPGLTQPVALGADGTILNGLGGPSGTGPQQVPGGGFQGATPFAADPGSTSHDPIPADLGALGGPSGTGPQSPYGVPDQQVYGGQEQQPAYGAADQYDPSYGGGEQFGGHGDQPHYGTQDQPGYGDQPQYGVPDQPQYGSPHEPSYGDFGGDPLGSRPAGGRPDAYDLPLGSSAPPPPQHQAPPAADPLGLPLGRTEEPVRGFGETTGGLPGPAEAMPPAPPAAPPAPAAPAAHGGLGGAPSGGSGSDTDNHKLPTVDELLQRIQTDRQRSAGGPSGDSGGSYGSLNDPLSDPLGTGSFGTGAGAGAGSGGGSGTGPWPPPASGGATGSGGGFDGGYGASGTGSGAGYGQGSHTDGYPTAPAYGESPRYDDPLSGGSREPYGSGGQGGGTGAYGDFSGSSYNGDPLAAPHDPGATQAYGSGYPGSSQQGGYQQGGQPDDGNPYGSRQQPDDWENYRR</sequence>
<dbReference type="RefSeq" id="WP_151541384.1">
    <property type="nucleotide sequence ID" value="NZ_WBMR01000049.1"/>
</dbReference>
<keyword evidence="2" id="KW-1133">Transmembrane helix</keyword>
<feature type="compositionally biased region" description="Gly residues" evidence="1">
    <location>
        <begin position="499"/>
        <end position="524"/>
    </location>
</feature>
<gene>
    <name evidence="3" type="ORF">F9B16_18735</name>
</gene>
<feature type="compositionally biased region" description="Gly residues" evidence="1">
    <location>
        <begin position="471"/>
        <end position="489"/>
    </location>
</feature>
<reference evidence="3 4" key="1">
    <citation type="submission" date="2019-09" db="EMBL/GenBank/DDBJ databases">
        <title>Actinomadura physcomitrii sp. nov., a novel actinomycete isolated from moss [Physcomitrium sphaericum (Ludw) Fuernr].</title>
        <authorList>
            <person name="Liu C."/>
            <person name="Zhuang X."/>
        </authorList>
    </citation>
    <scope>NUCLEOTIDE SEQUENCE [LARGE SCALE GENOMIC DNA]</scope>
    <source>
        <strain evidence="3 4">CYP1-1B</strain>
    </source>
</reference>
<evidence type="ECO:0000256" key="1">
    <source>
        <dbReference type="SAM" id="MobiDB-lite"/>
    </source>
</evidence>
<dbReference type="AlphaFoldDB" id="A0A6L3W084"/>
<feature type="compositionally biased region" description="Low complexity" evidence="1">
    <location>
        <begin position="593"/>
        <end position="618"/>
    </location>
</feature>
<comment type="caution">
    <text evidence="3">The sequence shown here is derived from an EMBL/GenBank/DDBJ whole genome shotgun (WGS) entry which is preliminary data.</text>
</comment>
<feature type="compositionally biased region" description="Pro residues" evidence="1">
    <location>
        <begin position="390"/>
        <end position="403"/>
    </location>
</feature>
<name>A0A6L3W084_9ACTN</name>
<feature type="compositionally biased region" description="Gly residues" evidence="1">
    <location>
        <begin position="409"/>
        <end position="420"/>
    </location>
</feature>
<organism evidence="3 4">
    <name type="scientific">Actinomadura montaniterrae</name>
    <dbReference type="NCBI Taxonomy" id="1803903"/>
    <lineage>
        <taxon>Bacteria</taxon>
        <taxon>Bacillati</taxon>
        <taxon>Actinomycetota</taxon>
        <taxon>Actinomycetes</taxon>
        <taxon>Streptosporangiales</taxon>
        <taxon>Thermomonosporaceae</taxon>
        <taxon>Actinomadura</taxon>
    </lineage>
</organism>
<feature type="compositionally biased region" description="Gly residues" evidence="1">
    <location>
        <begin position="556"/>
        <end position="566"/>
    </location>
</feature>
<dbReference type="EMBL" id="WBMR01000049">
    <property type="protein sequence ID" value="KAB2379938.1"/>
    <property type="molecule type" value="Genomic_DNA"/>
</dbReference>
<dbReference type="OrthoDB" id="3473696at2"/>
<keyword evidence="2" id="KW-0812">Transmembrane</keyword>